<dbReference type="GO" id="GO:0015562">
    <property type="term" value="F:efflux transmembrane transporter activity"/>
    <property type="evidence" value="ECO:0007669"/>
    <property type="project" value="InterPro"/>
</dbReference>
<evidence type="ECO:0000256" key="7">
    <source>
        <dbReference type="ARBA" id="ARBA00023237"/>
    </source>
</evidence>
<evidence type="ECO:0000256" key="8">
    <source>
        <dbReference type="SAM" id="Coils"/>
    </source>
</evidence>
<name>A0A917BSY6_9HYPH</name>
<dbReference type="Gene3D" id="1.20.1600.10">
    <property type="entry name" value="Outer membrane efflux proteins (OEP)"/>
    <property type="match status" value="1"/>
</dbReference>
<keyword evidence="9" id="KW-0732">Signal</keyword>
<dbReference type="GO" id="GO:0009279">
    <property type="term" value="C:cell outer membrane"/>
    <property type="evidence" value="ECO:0007669"/>
    <property type="project" value="UniProtKB-SubCell"/>
</dbReference>
<feature type="signal peptide" evidence="9">
    <location>
        <begin position="1"/>
        <end position="26"/>
    </location>
</feature>
<protein>
    <submittedName>
        <fullName evidence="10">Channel protein TolC</fullName>
    </submittedName>
</protein>
<keyword evidence="8" id="KW-0175">Coiled coil</keyword>
<keyword evidence="11" id="KW-1185">Reference proteome</keyword>
<gene>
    <name evidence="10" type="ORF">GCM10007301_14140</name>
</gene>
<dbReference type="InterPro" id="IPR003423">
    <property type="entry name" value="OMP_efflux"/>
</dbReference>
<feature type="coiled-coil region" evidence="8">
    <location>
        <begin position="159"/>
        <end position="210"/>
    </location>
</feature>
<comment type="subcellular location">
    <subcellularLocation>
        <location evidence="1">Cell outer membrane</location>
    </subcellularLocation>
</comment>
<evidence type="ECO:0000256" key="5">
    <source>
        <dbReference type="ARBA" id="ARBA00022692"/>
    </source>
</evidence>
<keyword evidence="6" id="KW-0472">Membrane</keyword>
<dbReference type="AlphaFoldDB" id="A0A917BSY6"/>
<evidence type="ECO:0000256" key="1">
    <source>
        <dbReference type="ARBA" id="ARBA00004442"/>
    </source>
</evidence>
<evidence type="ECO:0000256" key="4">
    <source>
        <dbReference type="ARBA" id="ARBA00022452"/>
    </source>
</evidence>
<keyword evidence="7" id="KW-0998">Cell outer membrane</keyword>
<reference evidence="10" key="2">
    <citation type="submission" date="2020-09" db="EMBL/GenBank/DDBJ databases">
        <authorList>
            <person name="Sun Q."/>
            <person name="Sedlacek I."/>
        </authorList>
    </citation>
    <scope>NUCLEOTIDE SEQUENCE</scope>
    <source>
        <strain evidence="10">CCM 7897</strain>
    </source>
</reference>
<comment type="caution">
    <text evidence="10">The sequence shown here is derived from an EMBL/GenBank/DDBJ whole genome shotgun (WGS) entry which is preliminary data.</text>
</comment>
<keyword evidence="5" id="KW-0812">Transmembrane</keyword>
<dbReference type="Proteomes" id="UP000606044">
    <property type="component" value="Unassembled WGS sequence"/>
</dbReference>
<accession>A0A917BSY6</accession>
<comment type="similarity">
    <text evidence="2">Belongs to the outer membrane factor (OMF) (TC 1.B.17) family.</text>
</comment>
<organism evidence="10 11">
    <name type="scientific">Azorhizobium oxalatiphilum</name>
    <dbReference type="NCBI Taxonomy" id="980631"/>
    <lineage>
        <taxon>Bacteria</taxon>
        <taxon>Pseudomonadati</taxon>
        <taxon>Pseudomonadota</taxon>
        <taxon>Alphaproteobacteria</taxon>
        <taxon>Hyphomicrobiales</taxon>
        <taxon>Xanthobacteraceae</taxon>
        <taxon>Azorhizobium</taxon>
    </lineage>
</organism>
<dbReference type="EMBL" id="BMCT01000001">
    <property type="protein sequence ID" value="GGF55673.1"/>
    <property type="molecule type" value="Genomic_DNA"/>
</dbReference>
<evidence type="ECO:0000256" key="2">
    <source>
        <dbReference type="ARBA" id="ARBA00007613"/>
    </source>
</evidence>
<proteinExistence type="inferred from homology"/>
<keyword evidence="4" id="KW-1134">Transmembrane beta strand</keyword>
<dbReference type="Pfam" id="PF02321">
    <property type="entry name" value="OEP"/>
    <property type="match status" value="2"/>
</dbReference>
<dbReference type="RefSeq" id="WP_188576636.1">
    <property type="nucleotide sequence ID" value="NZ_BMCT01000001.1"/>
</dbReference>
<evidence type="ECO:0000256" key="3">
    <source>
        <dbReference type="ARBA" id="ARBA00022448"/>
    </source>
</evidence>
<dbReference type="NCBIfam" id="TIGR01844">
    <property type="entry name" value="type_I_sec_TolC"/>
    <property type="match status" value="1"/>
</dbReference>
<dbReference type="SUPFAM" id="SSF56954">
    <property type="entry name" value="Outer membrane efflux proteins (OEP)"/>
    <property type="match status" value="1"/>
</dbReference>
<sequence>MSLATYFGRRLSVFAAAVVVTGSALASSVSAQTLDAALAQAYVNNPSLNAQRAGTRANDETVPQALSGYRPNVSVGASVGSEYSRARTGGVSSDGSLVPRAVNLTVSQTIFNGFLTASTTQRAESTVKGSRETLRNTEQVVLLNAATAYMNVLQAVALLDLQRQNLAALQQELRATRDRFNVGEVTRTDVAQAEAQVADANYQVAQAVANLSATRAVYRQVIGVEPGSLTPPRSIEYMLPASVERAVSLGLSQHPAVQASKFAVDAAMFQVKMSEAGLSPVVSVQGQLSQSYDQSNAVDSASAAQVSLNLTVPIYQGGAEYSAIRQAKELLSQARIEVDVNRDTVRANAVQYWGALEAAKAQIQSAQASVAANTLALEGVREEWRVGQRTTTDVLNAQTDLTNAKSALVTAQRDRVVAAYSLISTVGKLDALSLNLKVPVYDPRVHYHQVRDAWAGTRTPDGK</sequence>
<evidence type="ECO:0000256" key="6">
    <source>
        <dbReference type="ARBA" id="ARBA00023136"/>
    </source>
</evidence>
<dbReference type="PANTHER" id="PTHR30026:SF22">
    <property type="entry name" value="OUTER MEMBRANE EFFLUX PROTEIN"/>
    <property type="match status" value="1"/>
</dbReference>
<feature type="chain" id="PRO_5037241308" evidence="9">
    <location>
        <begin position="27"/>
        <end position="463"/>
    </location>
</feature>
<dbReference type="InterPro" id="IPR010130">
    <property type="entry name" value="T1SS_OMP_TolC"/>
</dbReference>
<dbReference type="InterPro" id="IPR051906">
    <property type="entry name" value="TolC-like"/>
</dbReference>
<reference evidence="10" key="1">
    <citation type="journal article" date="2014" name="Int. J. Syst. Evol. Microbiol.">
        <title>Complete genome sequence of Corynebacterium casei LMG S-19264T (=DSM 44701T), isolated from a smear-ripened cheese.</title>
        <authorList>
            <consortium name="US DOE Joint Genome Institute (JGI-PGF)"/>
            <person name="Walter F."/>
            <person name="Albersmeier A."/>
            <person name="Kalinowski J."/>
            <person name="Ruckert C."/>
        </authorList>
    </citation>
    <scope>NUCLEOTIDE SEQUENCE</scope>
    <source>
        <strain evidence="10">CCM 7897</strain>
    </source>
</reference>
<keyword evidence="3" id="KW-0813">Transport</keyword>
<evidence type="ECO:0000313" key="11">
    <source>
        <dbReference type="Proteomes" id="UP000606044"/>
    </source>
</evidence>
<evidence type="ECO:0000256" key="9">
    <source>
        <dbReference type="SAM" id="SignalP"/>
    </source>
</evidence>
<dbReference type="GO" id="GO:1990281">
    <property type="term" value="C:efflux pump complex"/>
    <property type="evidence" value="ECO:0007669"/>
    <property type="project" value="TreeGrafter"/>
</dbReference>
<dbReference type="PANTHER" id="PTHR30026">
    <property type="entry name" value="OUTER MEMBRANE PROTEIN TOLC"/>
    <property type="match status" value="1"/>
</dbReference>
<evidence type="ECO:0000313" key="10">
    <source>
        <dbReference type="EMBL" id="GGF55673.1"/>
    </source>
</evidence>
<dbReference type="GO" id="GO:0015288">
    <property type="term" value="F:porin activity"/>
    <property type="evidence" value="ECO:0007669"/>
    <property type="project" value="TreeGrafter"/>
</dbReference>